<comment type="caution">
    <text evidence="3">The sequence shown here is derived from an EMBL/GenBank/DDBJ whole genome shotgun (WGS) entry which is preliminary data.</text>
</comment>
<evidence type="ECO:0000313" key="4">
    <source>
        <dbReference type="Proteomes" id="UP000706039"/>
    </source>
</evidence>
<evidence type="ECO:0000259" key="2">
    <source>
        <dbReference type="Pfam" id="PF13610"/>
    </source>
</evidence>
<reference evidence="3 4" key="1">
    <citation type="submission" date="2021-08" db="EMBL/GenBank/DDBJ databases">
        <authorList>
            <person name="Tuo L."/>
        </authorList>
    </citation>
    <scope>NUCLEOTIDE SEQUENCE [LARGE SCALE GENOMIC DNA]</scope>
    <source>
        <strain evidence="3 4">JCM 31229</strain>
    </source>
</reference>
<dbReference type="EMBL" id="JAINVV010000012">
    <property type="protein sequence ID" value="MBY8825584.1"/>
    <property type="molecule type" value="Genomic_DNA"/>
</dbReference>
<organism evidence="3 4">
    <name type="scientific">Sphingomonas colocasiae</name>
    <dbReference type="NCBI Taxonomy" id="1848973"/>
    <lineage>
        <taxon>Bacteria</taxon>
        <taxon>Pseudomonadati</taxon>
        <taxon>Pseudomonadota</taxon>
        <taxon>Alphaproteobacteria</taxon>
        <taxon>Sphingomonadales</taxon>
        <taxon>Sphingomonadaceae</taxon>
        <taxon>Sphingomonas</taxon>
    </lineage>
</organism>
<keyword evidence="4" id="KW-1185">Reference proteome</keyword>
<feature type="compositionally biased region" description="Basic residues" evidence="1">
    <location>
        <begin position="91"/>
        <end position="105"/>
    </location>
</feature>
<evidence type="ECO:0000256" key="1">
    <source>
        <dbReference type="SAM" id="MobiDB-lite"/>
    </source>
</evidence>
<feature type="domain" description="DDE" evidence="2">
    <location>
        <begin position="2"/>
        <end position="50"/>
    </location>
</feature>
<feature type="region of interest" description="Disordered" evidence="1">
    <location>
        <begin position="78"/>
        <end position="139"/>
    </location>
</feature>
<dbReference type="RefSeq" id="WP_222992759.1">
    <property type="nucleotide sequence ID" value="NZ_JAINVV010000012.1"/>
</dbReference>
<dbReference type="Pfam" id="PF13610">
    <property type="entry name" value="DDE_Tnp_IS240"/>
    <property type="match status" value="1"/>
</dbReference>
<name>A0ABS7Q008_9SPHN</name>
<gene>
    <name evidence="3" type="ORF">K7G82_25000</name>
</gene>
<accession>A0ABS7Q008</accession>
<feature type="compositionally biased region" description="Basic and acidic residues" evidence="1">
    <location>
        <begin position="78"/>
        <end position="90"/>
    </location>
</feature>
<dbReference type="InterPro" id="IPR032874">
    <property type="entry name" value="DDE_dom"/>
</dbReference>
<proteinExistence type="predicted"/>
<protein>
    <submittedName>
        <fullName evidence="3">Transposase</fullName>
    </submittedName>
</protein>
<evidence type="ECO:0000313" key="3">
    <source>
        <dbReference type="EMBL" id="MBY8825584.1"/>
    </source>
</evidence>
<sequence>MLGSYVTKKRDKAAALAFLKRALKRHGRAETLVTDGLRSYPTAMPTWVNSIPVNAADDSTSGRRRIIFPTPHKAVDAEIPQDKTPAEIRVHPRRHRQSLRPRTPHHQPSTPQGTSLRRTGRVTEHRCRNTSPAAPKRAQ</sequence>
<feature type="compositionally biased region" description="Polar residues" evidence="1">
    <location>
        <begin position="106"/>
        <end position="117"/>
    </location>
</feature>
<dbReference type="Proteomes" id="UP000706039">
    <property type="component" value="Unassembled WGS sequence"/>
</dbReference>